<sequence>MKKDKMIELINVLKSSSAWLSSASLSKMIGVSERTIRNYINEINEEQCQLIESSKYGYRIRTDLPDTIEDKTEEIIDARSHLVLSKLLSSKEGISVFDIAEELHVSESTIMNNVLPKIKKLVKNFNIKIQTHDYQFYLSGNEQDKRKLVGHIATNNVYGYFTSTETLKKLFPSFDIDQVLHELYNICQDCELLLNNYALNNLLVHILIIIIRLESKNTLNTSDNLIDANKLIEHFDQKNEIIELANRIAQFFENTYNSTIPEKDFQQILILIALSIEHYSFDDLDFNKLSNFIDQRFLDNIMLIAQEMITRYDIPKIDDDFLLQFTLHMYNVYQRATYHVSYPNPIGSQIKKDYAPIYDMAVFFAHKFAVLYHIEINEDEIAFIAFHIGAYLERNKSRKDIVSCIVIVEDYHDFARKLVNDLEANFHDEMVILDVMSYNRFVLLKPKSDLLLTTIQSTIQHPHKITINPILTKQNIFKIWNEIEEIQEVKKRIYAKVFLEQMLYPELFVRNVYLNNVQEYIEYLGQLCIDQKFIQPNFIKDVLLRESVSSTAFTDCLAIPHAINQYAEHSFICVLHNDTPIPWGRHQVKFVLMIGIAQQDMKYFKDAFDLIIDLYSSVDKTVQILNTDTFEEFKEVFISSKA</sequence>
<dbReference type="Pfam" id="PF08279">
    <property type="entry name" value="HTH_11"/>
    <property type="match status" value="1"/>
</dbReference>
<dbReference type="InterPro" id="IPR050661">
    <property type="entry name" value="BglG_antiterminators"/>
</dbReference>
<keyword evidence="4" id="KW-0804">Transcription</keyword>
<dbReference type="InterPro" id="IPR011608">
    <property type="entry name" value="PRD"/>
</dbReference>
<evidence type="ECO:0000256" key="1">
    <source>
        <dbReference type="ARBA" id="ARBA00022737"/>
    </source>
</evidence>
<dbReference type="InterPro" id="IPR016152">
    <property type="entry name" value="PTrfase/Anion_transptr"/>
</dbReference>
<feature type="domain" description="PRD" evidence="6">
    <location>
        <begin position="170"/>
        <end position="282"/>
    </location>
</feature>
<dbReference type="RefSeq" id="WP_117452624.1">
    <property type="nucleotide sequence ID" value="NZ_CP060636.1"/>
</dbReference>
<dbReference type="Proteomes" id="UP000515856">
    <property type="component" value="Chromosome"/>
</dbReference>
<feature type="domain" description="PTS EIIA type-2" evidence="5">
    <location>
        <begin position="501"/>
        <end position="640"/>
    </location>
</feature>
<evidence type="ECO:0000259" key="6">
    <source>
        <dbReference type="PROSITE" id="PS51372"/>
    </source>
</evidence>
<dbReference type="PANTHER" id="PTHR30185">
    <property type="entry name" value="CRYPTIC BETA-GLUCOSIDE BGL OPERON ANTITERMINATOR"/>
    <property type="match status" value="1"/>
</dbReference>
<dbReference type="Pfam" id="PF05043">
    <property type="entry name" value="Mga"/>
    <property type="match status" value="1"/>
</dbReference>
<keyword evidence="8" id="KW-1185">Reference proteome</keyword>
<evidence type="ECO:0000256" key="4">
    <source>
        <dbReference type="ARBA" id="ARBA00023163"/>
    </source>
</evidence>
<feature type="domain" description="PRD" evidence="6">
    <location>
        <begin position="292"/>
        <end position="398"/>
    </location>
</feature>
<keyword evidence="3" id="KW-0010">Activator</keyword>
<dbReference type="Gene3D" id="3.40.930.10">
    <property type="entry name" value="Mannitol-specific EII, Chain A"/>
    <property type="match status" value="1"/>
</dbReference>
<dbReference type="PROSITE" id="PS51372">
    <property type="entry name" value="PRD_2"/>
    <property type="match status" value="2"/>
</dbReference>
<gene>
    <name evidence="7" type="ORF">H9Q80_06385</name>
</gene>
<dbReference type="AlphaFoldDB" id="A0A7G9GRY9"/>
<dbReference type="InterPro" id="IPR007737">
    <property type="entry name" value="Mga_HTH"/>
</dbReference>
<dbReference type="KEGG" id="ehn:H9Q80_06385"/>
<keyword evidence="7" id="KW-0813">Transport</keyword>
<evidence type="ECO:0000313" key="7">
    <source>
        <dbReference type="EMBL" id="QNM13571.1"/>
    </source>
</evidence>
<accession>A0A7G9GRY9</accession>
<dbReference type="Pfam" id="PF00359">
    <property type="entry name" value="PTS_EIIA_2"/>
    <property type="match status" value="1"/>
</dbReference>
<keyword evidence="1" id="KW-0677">Repeat</keyword>
<dbReference type="InterPro" id="IPR013196">
    <property type="entry name" value="HTH_11"/>
</dbReference>
<reference evidence="7 8" key="1">
    <citation type="submission" date="2020-08" db="EMBL/GenBank/DDBJ databases">
        <authorList>
            <person name="Liu C."/>
            <person name="Sun Q."/>
        </authorList>
    </citation>
    <scope>NUCLEOTIDE SEQUENCE [LARGE SCALE GENOMIC DNA]</scope>
    <source>
        <strain evidence="7 8">NSJ-61</strain>
    </source>
</reference>
<evidence type="ECO:0000256" key="3">
    <source>
        <dbReference type="ARBA" id="ARBA00023159"/>
    </source>
</evidence>
<dbReference type="GO" id="GO:0006355">
    <property type="term" value="P:regulation of DNA-templated transcription"/>
    <property type="evidence" value="ECO:0007669"/>
    <property type="project" value="InterPro"/>
</dbReference>
<dbReference type="Pfam" id="PF00874">
    <property type="entry name" value="PRD"/>
    <property type="match status" value="1"/>
</dbReference>
<dbReference type="Gene3D" id="1.10.1790.10">
    <property type="entry name" value="PRD domain"/>
    <property type="match status" value="1"/>
</dbReference>
<organism evidence="7 8">
    <name type="scientific">[Eubacterium] hominis</name>
    <dbReference type="NCBI Taxonomy" id="2764325"/>
    <lineage>
        <taxon>Bacteria</taxon>
        <taxon>Bacillati</taxon>
        <taxon>Bacillota</taxon>
        <taxon>Erysipelotrichia</taxon>
        <taxon>Erysipelotrichales</taxon>
        <taxon>Erysipelotrichaceae</taxon>
        <taxon>Amedibacillus</taxon>
    </lineage>
</organism>
<proteinExistence type="predicted"/>
<keyword evidence="7" id="KW-0762">Sugar transport</keyword>
<dbReference type="PROSITE" id="PS51094">
    <property type="entry name" value="PTS_EIIA_TYPE_2"/>
    <property type="match status" value="1"/>
</dbReference>
<keyword evidence="2" id="KW-0805">Transcription regulation</keyword>
<dbReference type="SUPFAM" id="SSF55804">
    <property type="entry name" value="Phoshotransferase/anion transport protein"/>
    <property type="match status" value="1"/>
</dbReference>
<evidence type="ECO:0000256" key="2">
    <source>
        <dbReference type="ARBA" id="ARBA00023015"/>
    </source>
</evidence>
<dbReference type="SUPFAM" id="SSF63520">
    <property type="entry name" value="PTS-regulatory domain, PRD"/>
    <property type="match status" value="2"/>
</dbReference>
<protein>
    <submittedName>
        <fullName evidence="7">PTS sugar transporter subunit IIA</fullName>
    </submittedName>
</protein>
<dbReference type="Gene3D" id="1.10.10.10">
    <property type="entry name" value="Winged helix-like DNA-binding domain superfamily/Winged helix DNA-binding domain"/>
    <property type="match status" value="1"/>
</dbReference>
<evidence type="ECO:0000313" key="8">
    <source>
        <dbReference type="Proteomes" id="UP000515856"/>
    </source>
</evidence>
<dbReference type="InterPro" id="IPR002178">
    <property type="entry name" value="PTS_EIIA_type-2_dom"/>
</dbReference>
<name>A0A7G9GRY9_9FIRM</name>
<dbReference type="InterPro" id="IPR036634">
    <property type="entry name" value="PRD_sf"/>
</dbReference>
<evidence type="ECO:0000259" key="5">
    <source>
        <dbReference type="PROSITE" id="PS51094"/>
    </source>
</evidence>
<dbReference type="EMBL" id="CP060636">
    <property type="protein sequence ID" value="QNM13571.1"/>
    <property type="molecule type" value="Genomic_DNA"/>
</dbReference>
<dbReference type="PANTHER" id="PTHR30185:SF12">
    <property type="entry name" value="TRANSCRIPTIONAL REGULATOR MANR"/>
    <property type="match status" value="1"/>
</dbReference>
<dbReference type="InterPro" id="IPR036388">
    <property type="entry name" value="WH-like_DNA-bd_sf"/>
</dbReference>